<dbReference type="SUPFAM" id="SSF56672">
    <property type="entry name" value="DNA/RNA polymerases"/>
    <property type="match status" value="1"/>
</dbReference>
<comment type="caution">
    <text evidence="3">The sequence shown here is derived from an EMBL/GenBank/DDBJ whole genome shotgun (WGS) entry which is preliminary data.</text>
</comment>
<evidence type="ECO:0000313" key="3">
    <source>
        <dbReference type="EMBL" id="KAK3505873.1"/>
    </source>
</evidence>
<evidence type="ECO:0000259" key="2">
    <source>
        <dbReference type="PROSITE" id="PS50878"/>
    </source>
</evidence>
<feature type="domain" description="Reverse transcriptase" evidence="2">
    <location>
        <begin position="1"/>
        <end position="74"/>
    </location>
</feature>
<dbReference type="PANTHER" id="PTHR47027:SF20">
    <property type="entry name" value="REVERSE TRANSCRIPTASE-LIKE PROTEIN WITH RNA-DIRECTED DNA POLYMERASE DOMAIN"/>
    <property type="match status" value="1"/>
</dbReference>
<dbReference type="EMBL" id="JAUCMX010000452">
    <property type="protein sequence ID" value="KAK3505873.1"/>
    <property type="molecule type" value="Genomic_DNA"/>
</dbReference>
<proteinExistence type="predicted"/>
<keyword evidence="1" id="KW-1133">Transmembrane helix</keyword>
<keyword evidence="4" id="KW-1185">Reference proteome</keyword>
<dbReference type="InterPro" id="IPR043502">
    <property type="entry name" value="DNA/RNA_pol_sf"/>
</dbReference>
<protein>
    <recommendedName>
        <fullName evidence="2">Reverse transcriptase domain-containing protein</fullName>
    </recommendedName>
</protein>
<organism evidence="3 4">
    <name type="scientific">Hemibagrus guttatus</name>
    <dbReference type="NCBI Taxonomy" id="175788"/>
    <lineage>
        <taxon>Eukaryota</taxon>
        <taxon>Metazoa</taxon>
        <taxon>Chordata</taxon>
        <taxon>Craniata</taxon>
        <taxon>Vertebrata</taxon>
        <taxon>Euteleostomi</taxon>
        <taxon>Actinopterygii</taxon>
        <taxon>Neopterygii</taxon>
        <taxon>Teleostei</taxon>
        <taxon>Ostariophysi</taxon>
        <taxon>Siluriformes</taxon>
        <taxon>Bagridae</taxon>
        <taxon>Hemibagrus</taxon>
    </lineage>
</organism>
<dbReference type="Proteomes" id="UP001274896">
    <property type="component" value="Unassembled WGS sequence"/>
</dbReference>
<keyword evidence="1" id="KW-0472">Membrane</keyword>
<dbReference type="AlphaFoldDB" id="A0AAE0PPP1"/>
<dbReference type="PANTHER" id="PTHR47027">
    <property type="entry name" value="REVERSE TRANSCRIPTASE DOMAIN-CONTAINING PROTEIN"/>
    <property type="match status" value="1"/>
</dbReference>
<keyword evidence="1" id="KW-0812">Transmembrane</keyword>
<feature type="non-terminal residue" evidence="3">
    <location>
        <position position="273"/>
    </location>
</feature>
<evidence type="ECO:0000256" key="1">
    <source>
        <dbReference type="SAM" id="Phobius"/>
    </source>
</evidence>
<gene>
    <name evidence="3" type="ORF">QTP70_019473</name>
</gene>
<accession>A0AAE0PPP1</accession>
<feature type="transmembrane region" description="Helical" evidence="1">
    <location>
        <begin position="207"/>
        <end position="227"/>
    </location>
</feature>
<evidence type="ECO:0000313" key="4">
    <source>
        <dbReference type="Proteomes" id="UP001274896"/>
    </source>
</evidence>
<sequence>MIFVDDIVICSESREQEEENLERWRFALERRGRKVSRSKTEYMCVNEREGSGTVRLQGEEVKKVQEFKYLGSTIQSNGECGKEIRAMALISITCQVIFSVIGYTYPVSPNISSDVLQDQDCEQAWYRKAPGNGSVWEYLSDGQLHENQTKHKLVVAATRKNITVPECIELRHDVTCHGSNQKFQHVYQVTATSNPIIVLATINPATIAVPSIITTIIIIIGIGFLIWRERIRRRLLRDCRAAENNGSNNFQLQEIEAGSNHETGLLNSTNRKK</sequence>
<reference evidence="3" key="1">
    <citation type="submission" date="2023-06" db="EMBL/GenBank/DDBJ databases">
        <title>Male Hemibagrus guttatus genome.</title>
        <authorList>
            <person name="Bian C."/>
        </authorList>
    </citation>
    <scope>NUCLEOTIDE SEQUENCE</scope>
    <source>
        <strain evidence="3">Male_cb2023</strain>
        <tissue evidence="3">Muscle</tissue>
    </source>
</reference>
<name>A0AAE0PPP1_9TELE</name>
<dbReference type="PROSITE" id="PS50878">
    <property type="entry name" value="RT_POL"/>
    <property type="match status" value="1"/>
</dbReference>
<dbReference type="InterPro" id="IPR000477">
    <property type="entry name" value="RT_dom"/>
</dbReference>